<dbReference type="EMBL" id="JBEHCU010005037">
    <property type="protein sequence ID" value="KAL1401117.1"/>
    <property type="molecule type" value="Genomic_DNA"/>
</dbReference>
<evidence type="ECO:0000256" key="1">
    <source>
        <dbReference type="SAM" id="SignalP"/>
    </source>
</evidence>
<dbReference type="Proteomes" id="UP001562425">
    <property type="component" value="Unassembled WGS sequence"/>
</dbReference>
<organism evidence="2 3">
    <name type="scientific">Culex pipiens pipiens</name>
    <name type="common">Northern house mosquito</name>
    <dbReference type="NCBI Taxonomy" id="38569"/>
    <lineage>
        <taxon>Eukaryota</taxon>
        <taxon>Metazoa</taxon>
        <taxon>Ecdysozoa</taxon>
        <taxon>Arthropoda</taxon>
        <taxon>Hexapoda</taxon>
        <taxon>Insecta</taxon>
        <taxon>Pterygota</taxon>
        <taxon>Neoptera</taxon>
        <taxon>Endopterygota</taxon>
        <taxon>Diptera</taxon>
        <taxon>Nematocera</taxon>
        <taxon>Culicoidea</taxon>
        <taxon>Culicidae</taxon>
        <taxon>Culicinae</taxon>
        <taxon>Culicini</taxon>
        <taxon>Culex</taxon>
        <taxon>Culex</taxon>
    </lineage>
</organism>
<keyword evidence="3" id="KW-1185">Reference proteome</keyword>
<feature type="chain" id="PRO_5044885848" evidence="1">
    <location>
        <begin position="24"/>
        <end position="86"/>
    </location>
</feature>
<dbReference type="AlphaFoldDB" id="A0ABD1DNJ7"/>
<sequence>MEKKLTAAYLVVVLLATSASVEGGRFGLLGGQVAPIEVIEEWGCYDTEIRLTCGNLESRVAILEAKFTPRCADERAEDCVHVDEIR</sequence>
<reference evidence="2 3" key="1">
    <citation type="submission" date="2024-05" db="EMBL/GenBank/DDBJ databases">
        <title>Culex pipiens pipiens assembly and annotation.</title>
        <authorList>
            <person name="Alout H."/>
            <person name="Durand T."/>
        </authorList>
    </citation>
    <scope>NUCLEOTIDE SEQUENCE [LARGE SCALE GENOMIC DNA]</scope>
    <source>
        <strain evidence="2">HA-2024</strain>
        <tissue evidence="2">Whole body</tissue>
    </source>
</reference>
<evidence type="ECO:0000313" key="2">
    <source>
        <dbReference type="EMBL" id="KAL1401117.1"/>
    </source>
</evidence>
<comment type="caution">
    <text evidence="2">The sequence shown here is derived from an EMBL/GenBank/DDBJ whole genome shotgun (WGS) entry which is preliminary data.</text>
</comment>
<proteinExistence type="predicted"/>
<protein>
    <submittedName>
        <fullName evidence="2">Uncharacterized protein</fullName>
    </submittedName>
</protein>
<name>A0ABD1DNJ7_CULPP</name>
<evidence type="ECO:0000313" key="3">
    <source>
        <dbReference type="Proteomes" id="UP001562425"/>
    </source>
</evidence>
<keyword evidence="1" id="KW-0732">Signal</keyword>
<accession>A0ABD1DNJ7</accession>
<feature type="signal peptide" evidence="1">
    <location>
        <begin position="1"/>
        <end position="23"/>
    </location>
</feature>
<gene>
    <name evidence="2" type="ORF">pipiens_006868</name>
</gene>